<dbReference type="AlphaFoldDB" id="A0A7Z9BZ66"/>
<feature type="transmembrane region" description="Helical" evidence="1">
    <location>
        <begin position="214"/>
        <end position="234"/>
    </location>
</feature>
<dbReference type="RefSeq" id="WP_083625824.1">
    <property type="nucleotide sequence ID" value="NZ_LR734880.1"/>
</dbReference>
<accession>A0A7Z9BZ66</accession>
<feature type="transmembrane region" description="Helical" evidence="1">
    <location>
        <begin position="300"/>
        <end position="322"/>
    </location>
</feature>
<dbReference type="Proteomes" id="UP000184550">
    <property type="component" value="Unassembled WGS sequence"/>
</dbReference>
<feature type="transmembrane region" description="Helical" evidence="1">
    <location>
        <begin position="65"/>
        <end position="88"/>
    </location>
</feature>
<dbReference type="Pfam" id="PF12770">
    <property type="entry name" value="CHAT"/>
    <property type="match status" value="1"/>
</dbReference>
<feature type="transmembrane region" description="Helical" evidence="1">
    <location>
        <begin position="179"/>
        <end position="207"/>
    </location>
</feature>
<dbReference type="InterPro" id="IPR001646">
    <property type="entry name" value="5peptide_repeat"/>
</dbReference>
<evidence type="ECO:0000313" key="4">
    <source>
        <dbReference type="Proteomes" id="UP000184550"/>
    </source>
</evidence>
<feature type="transmembrane region" description="Helical" evidence="1">
    <location>
        <begin position="254"/>
        <end position="279"/>
    </location>
</feature>
<dbReference type="EMBL" id="CZCU02000156">
    <property type="protein sequence ID" value="VXD24079.1"/>
    <property type="molecule type" value="Genomic_DNA"/>
</dbReference>
<dbReference type="PANTHER" id="PTHR14136">
    <property type="entry name" value="BTB_POZ DOMAIN-CONTAINING PROTEIN KCTD9"/>
    <property type="match status" value="1"/>
</dbReference>
<name>A0A7Z9BZ66_9CYAN</name>
<feature type="domain" description="CHAT" evidence="2">
    <location>
        <begin position="763"/>
        <end position="955"/>
    </location>
</feature>
<dbReference type="Pfam" id="PF00805">
    <property type="entry name" value="Pentapeptide"/>
    <property type="match status" value="4"/>
</dbReference>
<proteinExistence type="predicted"/>
<evidence type="ECO:0000256" key="1">
    <source>
        <dbReference type="SAM" id="Phobius"/>
    </source>
</evidence>
<dbReference type="Gene3D" id="2.160.20.80">
    <property type="entry name" value="E3 ubiquitin-protein ligase SopA"/>
    <property type="match status" value="2"/>
</dbReference>
<dbReference type="InterPro" id="IPR051082">
    <property type="entry name" value="Pentapeptide-BTB/POZ_domain"/>
</dbReference>
<sequence length="1071" mass="119739">MLSNSSQPQAEKNFQGRSFKGKDLTLEDFSNADIRGCDFSEANLTGANFRGAKAGLSQQGIYRSLLIAAALSGLAGAAATLAVGQPIALMTPKPNPVLPFTVNFIMGLILIGVNAILLISSLKNGLEKTIQNLGITIAILIPVGGILAALGNAKTPILSELRVFRISYLIGANQIANPIPALIVTLTASMGATLTVIFTLALAIAIATITLNKIFKLLVIVEVLAIGIIASAIVTRNADDRVFEVFSVVNREPAPLSAIIILIALVILSITLATILILLSSNIGKRVLKEEEKYSIIRQFAIAISAWGGTSFVKANLTQAYFNQALLKSTNFTDANLKHTRWYQAEKLEWAKVGNTILENAQVRELIVSLDGYRKNFVGVNLRGANLMNANLEYANLREADLTEATLETANLEWANLTQTQAIGTNFKEARLTGSYGLSTWNIDSSTNLLWVNCKFIYLLEYPKPGTDDRERRPSSGEFGPDEFTKLFQEAIDTVDLIFREGIDWRAFIYSFKKVQVENSETELTIQRIENKGDGVFIVRVQVPPETDKAKIHQNFTQTYQETLQILEAEYQEKLKIKDSEIANYRERSSNMSEVIRLLASREITQDRKFIKKSPQVAGKLVILKIIKGDFKTGFTVMLQLGQDGMLPSTEITGSLPAFPELEATYQQWKILYHKLQLPVRISGRKVNLFSSEDVCKESAKLLEKHLKTWLKSEEFYPLKDRLQQKLNSTDEIRFILQTEHSTLLRLPWQVWEVFEHYPKAEIALSLPQYDQAESVHLNLPRTRVRILAILGNNQDINVHKDRAILQQIIGADVTVLDQPQRLEVDVHLRDEIGWDILFFAGHSLTEEESGIIHINSTDYLTISDLKYSLRFAVNRGLKLAIFNSCDGLGLARDLADLQIPQIIVMREPVPDTIATEFLKYFLLAFSKGKTLYTAVREAREKLHAKEDQYPCASWLPIIFQNPAEMPLIWDDLRGLSSTITDGKTYLEALAKLRELFEQNFDLSPLEQANILEQLQALFQIVPMPPSELKQRLGSQALMVIKGTIADLPATSILKQEGQKLLKEISQEILG</sequence>
<dbReference type="PANTHER" id="PTHR14136:SF17">
    <property type="entry name" value="BTB_POZ DOMAIN-CONTAINING PROTEIN KCTD9"/>
    <property type="match status" value="1"/>
</dbReference>
<dbReference type="InterPro" id="IPR024983">
    <property type="entry name" value="CHAT_dom"/>
</dbReference>
<reference evidence="3" key="1">
    <citation type="submission" date="2019-10" db="EMBL/GenBank/DDBJ databases">
        <authorList>
            <consortium name="Genoscope - CEA"/>
            <person name="William W."/>
        </authorList>
    </citation>
    <scope>NUCLEOTIDE SEQUENCE [LARGE SCALE GENOMIC DNA]</scope>
    <source>
        <strain evidence="3">BBR_PRJEB10992</strain>
    </source>
</reference>
<keyword evidence="1" id="KW-0472">Membrane</keyword>
<organism evidence="3 4">
    <name type="scientific">Planktothrix serta PCC 8927</name>
    <dbReference type="NCBI Taxonomy" id="671068"/>
    <lineage>
        <taxon>Bacteria</taxon>
        <taxon>Bacillati</taxon>
        <taxon>Cyanobacteriota</taxon>
        <taxon>Cyanophyceae</taxon>
        <taxon>Oscillatoriophycideae</taxon>
        <taxon>Oscillatoriales</taxon>
        <taxon>Microcoleaceae</taxon>
        <taxon>Planktothrix</taxon>
    </lineage>
</organism>
<dbReference type="SUPFAM" id="SSF141571">
    <property type="entry name" value="Pentapeptide repeat-like"/>
    <property type="match status" value="1"/>
</dbReference>
<keyword evidence="4" id="KW-1185">Reference proteome</keyword>
<evidence type="ECO:0000259" key="2">
    <source>
        <dbReference type="Pfam" id="PF12770"/>
    </source>
</evidence>
<dbReference type="OrthoDB" id="528457at2"/>
<keyword evidence="1" id="KW-0812">Transmembrane</keyword>
<keyword evidence="1" id="KW-1133">Transmembrane helix</keyword>
<protein>
    <submittedName>
        <fullName evidence="3">Pentapeptide repeat protein</fullName>
    </submittedName>
</protein>
<feature type="transmembrane region" description="Helical" evidence="1">
    <location>
        <begin position="132"/>
        <end position="151"/>
    </location>
</feature>
<feature type="transmembrane region" description="Helical" evidence="1">
    <location>
        <begin position="100"/>
        <end position="120"/>
    </location>
</feature>
<evidence type="ECO:0000313" key="3">
    <source>
        <dbReference type="EMBL" id="VXD24079.1"/>
    </source>
</evidence>
<comment type="caution">
    <text evidence="3">The sequence shown here is derived from an EMBL/GenBank/DDBJ whole genome shotgun (WGS) entry which is preliminary data.</text>
</comment>
<gene>
    <name evidence="3" type="ORF">PL8927_790175</name>
</gene>